<organism evidence="1 2">
    <name type="scientific">Crepidotus variabilis</name>
    <dbReference type="NCBI Taxonomy" id="179855"/>
    <lineage>
        <taxon>Eukaryota</taxon>
        <taxon>Fungi</taxon>
        <taxon>Dikarya</taxon>
        <taxon>Basidiomycota</taxon>
        <taxon>Agaricomycotina</taxon>
        <taxon>Agaricomycetes</taxon>
        <taxon>Agaricomycetidae</taxon>
        <taxon>Agaricales</taxon>
        <taxon>Agaricineae</taxon>
        <taxon>Crepidotaceae</taxon>
        <taxon>Crepidotus</taxon>
    </lineage>
</organism>
<dbReference type="EMBL" id="MU157868">
    <property type="protein sequence ID" value="KAF9526701.1"/>
    <property type="molecule type" value="Genomic_DNA"/>
</dbReference>
<sequence>MESPRDTVTTPQLAHIIPTTSPSFTPLRLVFPGEGDWSYSADRYAYERVTRRIVLAGESPTRGGLRNSPPVPMHIRISPLKLPIPPVRQQSTHDPHASRIPVSKVKRPSFLVCLFLHGGQSRSLT</sequence>
<dbReference type="AlphaFoldDB" id="A0A9P6ECQ2"/>
<name>A0A9P6ECQ2_9AGAR</name>
<reference evidence="1" key="1">
    <citation type="submission" date="2020-11" db="EMBL/GenBank/DDBJ databases">
        <authorList>
            <consortium name="DOE Joint Genome Institute"/>
            <person name="Ahrendt S."/>
            <person name="Riley R."/>
            <person name="Andreopoulos W."/>
            <person name="Labutti K."/>
            <person name="Pangilinan J."/>
            <person name="Ruiz-Duenas F.J."/>
            <person name="Barrasa J.M."/>
            <person name="Sanchez-Garcia M."/>
            <person name="Camarero S."/>
            <person name="Miyauchi S."/>
            <person name="Serrano A."/>
            <person name="Linde D."/>
            <person name="Babiker R."/>
            <person name="Drula E."/>
            <person name="Ayuso-Fernandez I."/>
            <person name="Pacheco R."/>
            <person name="Padilla G."/>
            <person name="Ferreira P."/>
            <person name="Barriuso J."/>
            <person name="Kellner H."/>
            <person name="Castanera R."/>
            <person name="Alfaro M."/>
            <person name="Ramirez L."/>
            <person name="Pisabarro A.G."/>
            <person name="Kuo A."/>
            <person name="Tritt A."/>
            <person name="Lipzen A."/>
            <person name="He G."/>
            <person name="Yan M."/>
            <person name="Ng V."/>
            <person name="Cullen D."/>
            <person name="Martin F."/>
            <person name="Rosso M.-N."/>
            <person name="Henrissat B."/>
            <person name="Hibbett D."/>
            <person name="Martinez A.T."/>
            <person name="Grigoriev I.V."/>
        </authorList>
    </citation>
    <scope>NUCLEOTIDE SEQUENCE</scope>
    <source>
        <strain evidence="1">CBS 506.95</strain>
    </source>
</reference>
<accession>A0A9P6ECQ2</accession>
<proteinExistence type="predicted"/>
<comment type="caution">
    <text evidence="1">The sequence shown here is derived from an EMBL/GenBank/DDBJ whole genome shotgun (WGS) entry which is preliminary data.</text>
</comment>
<evidence type="ECO:0000313" key="1">
    <source>
        <dbReference type="EMBL" id="KAF9526701.1"/>
    </source>
</evidence>
<protein>
    <submittedName>
        <fullName evidence="1">Uncharacterized protein</fullName>
    </submittedName>
</protein>
<evidence type="ECO:0000313" key="2">
    <source>
        <dbReference type="Proteomes" id="UP000807306"/>
    </source>
</evidence>
<gene>
    <name evidence="1" type="ORF">CPB83DRAFT_449467</name>
</gene>
<keyword evidence="2" id="KW-1185">Reference proteome</keyword>
<dbReference type="Proteomes" id="UP000807306">
    <property type="component" value="Unassembled WGS sequence"/>
</dbReference>